<evidence type="ECO:0008006" key="3">
    <source>
        <dbReference type="Google" id="ProtNLM"/>
    </source>
</evidence>
<gene>
    <name evidence="1" type="ORF">GO485_16395</name>
</gene>
<proteinExistence type="predicted"/>
<dbReference type="InterPro" id="IPR032720">
    <property type="entry name" value="Cys_rich_CWC"/>
</dbReference>
<dbReference type="Pfam" id="PF14375">
    <property type="entry name" value="Cys_rich_CWC"/>
    <property type="match status" value="1"/>
</dbReference>
<organism evidence="1 2">
    <name type="scientific">Pseudoduganella flava</name>
    <dbReference type="NCBI Taxonomy" id="871742"/>
    <lineage>
        <taxon>Bacteria</taxon>
        <taxon>Pseudomonadati</taxon>
        <taxon>Pseudomonadota</taxon>
        <taxon>Betaproteobacteria</taxon>
        <taxon>Burkholderiales</taxon>
        <taxon>Oxalobacteraceae</taxon>
        <taxon>Telluria group</taxon>
        <taxon>Pseudoduganella</taxon>
    </lineage>
</organism>
<sequence>MSTCTRCGATFHCALGDGNGAPDAEPCWCTALPPAVPVPVPGADEVQAEAVGCWCPACLRRHIDELERKKSDPSVSLP</sequence>
<dbReference type="RefSeq" id="WP_145876986.1">
    <property type="nucleotide sequence ID" value="NZ_CP046904.1"/>
</dbReference>
<dbReference type="EMBL" id="CP046904">
    <property type="protein sequence ID" value="QGZ40477.1"/>
    <property type="molecule type" value="Genomic_DNA"/>
</dbReference>
<accession>A0ABX6FV95</accession>
<keyword evidence="2" id="KW-1185">Reference proteome</keyword>
<evidence type="ECO:0000313" key="1">
    <source>
        <dbReference type="EMBL" id="QGZ40477.1"/>
    </source>
</evidence>
<evidence type="ECO:0000313" key="2">
    <source>
        <dbReference type="Proteomes" id="UP000437862"/>
    </source>
</evidence>
<name>A0ABX6FV95_9BURK</name>
<reference evidence="1 2" key="1">
    <citation type="submission" date="2019-12" db="EMBL/GenBank/DDBJ databases">
        <title>Draft Genome Sequences of Six Type Strains of the Genus Massilia.</title>
        <authorList>
            <person name="Miess H."/>
            <person name="Frediansyah A."/>
            <person name="Goeker M."/>
            <person name="Gross H."/>
        </authorList>
    </citation>
    <scope>NUCLEOTIDE SEQUENCE [LARGE SCALE GENOMIC DNA]</scope>
    <source>
        <strain evidence="1 2">DSM 26639</strain>
    </source>
</reference>
<protein>
    <recommendedName>
        <fullName evidence="3">Cysteine-rich CWC family protein</fullName>
    </recommendedName>
</protein>
<dbReference type="Proteomes" id="UP000437862">
    <property type="component" value="Chromosome"/>
</dbReference>